<accession>A0A2S5DPU3</accession>
<gene>
    <name evidence="5" type="ORF">C3743_36360</name>
</gene>
<evidence type="ECO:0000256" key="3">
    <source>
        <dbReference type="ARBA" id="ARBA00023163"/>
    </source>
</evidence>
<name>A0A2S5DPU3_9BURK</name>
<evidence type="ECO:0000313" key="5">
    <source>
        <dbReference type="EMBL" id="POZ81106.1"/>
    </source>
</evidence>
<dbReference type="GO" id="GO:0006355">
    <property type="term" value="P:regulation of DNA-templated transcription"/>
    <property type="evidence" value="ECO:0007669"/>
    <property type="project" value="InterPro"/>
</dbReference>
<dbReference type="RefSeq" id="WP_089464167.1">
    <property type="nucleotide sequence ID" value="NZ_CM009577.1"/>
</dbReference>
<sequence length="285" mass="32069">MTDHDADTTIDIQLGQLVFMSEALSAVAAAIGSPDFVAVVFENLTRIVDCDSIHLDYEDESLHDRRVGWIGSYGTYPDQIERTMTRYYRDFARIDTTFDCIRGERDTQLLQLSTLRLNPEIRRAFYDSEDIHDECVVTYRVDELTYALSVCRARRLPAFSLKELSIVRHVALIVLPLAVAHRRIVGDRQADADAAAPRAQESGAARRLNDVFGKLTSRESEVCARLIRGRKTQDIALELGIQPSSIDTYARRAFAKLGIESRRQLLNLLLDHDVLDASSARKGVA</sequence>
<organism evidence="5 6">
    <name type="scientific">Burkholderia contaminans</name>
    <dbReference type="NCBI Taxonomy" id="488447"/>
    <lineage>
        <taxon>Bacteria</taxon>
        <taxon>Pseudomonadati</taxon>
        <taxon>Pseudomonadota</taxon>
        <taxon>Betaproteobacteria</taxon>
        <taxon>Burkholderiales</taxon>
        <taxon>Burkholderiaceae</taxon>
        <taxon>Burkholderia</taxon>
        <taxon>Burkholderia cepacia complex</taxon>
    </lineage>
</organism>
<evidence type="ECO:0000256" key="2">
    <source>
        <dbReference type="ARBA" id="ARBA00023125"/>
    </source>
</evidence>
<dbReference type="Proteomes" id="UP000238655">
    <property type="component" value="Chromosome 3"/>
</dbReference>
<dbReference type="Pfam" id="PF00196">
    <property type="entry name" value="GerE"/>
    <property type="match status" value="1"/>
</dbReference>
<comment type="caution">
    <text evidence="5">The sequence shown here is derived from an EMBL/GenBank/DDBJ whole genome shotgun (WGS) entry which is preliminary data.</text>
</comment>
<dbReference type="InterPro" id="IPR016032">
    <property type="entry name" value="Sig_transdc_resp-reg_C-effctor"/>
</dbReference>
<dbReference type="GO" id="GO:0003677">
    <property type="term" value="F:DNA binding"/>
    <property type="evidence" value="ECO:0007669"/>
    <property type="project" value="UniProtKB-KW"/>
</dbReference>
<evidence type="ECO:0000313" key="6">
    <source>
        <dbReference type="Proteomes" id="UP000238655"/>
    </source>
</evidence>
<reference evidence="5 6" key="1">
    <citation type="submission" date="2018-01" db="EMBL/GenBank/DDBJ databases">
        <title>Successful Treatment of Persistent Burkholderia cepacia Bacteremia with Ceftazidime-Avibactam.</title>
        <authorList>
            <person name="Tamma P."/>
            <person name="Fan Y."/>
            <person name="Bergman Y."/>
            <person name="Sick-Samuels A."/>
            <person name="Hsu A."/>
            <person name="Timp W."/>
            <person name="Simner P."/>
        </authorList>
    </citation>
    <scope>NUCLEOTIDE SEQUENCE [LARGE SCALE GENOMIC DNA]</scope>
    <source>
        <strain evidence="5 6">170816</strain>
    </source>
</reference>
<dbReference type="PRINTS" id="PR00038">
    <property type="entry name" value="HTHLUXR"/>
</dbReference>
<evidence type="ECO:0000259" key="4">
    <source>
        <dbReference type="PROSITE" id="PS50043"/>
    </source>
</evidence>
<proteinExistence type="predicted"/>
<dbReference type="PROSITE" id="PS50043">
    <property type="entry name" value="HTH_LUXR_2"/>
    <property type="match status" value="1"/>
</dbReference>
<protein>
    <submittedName>
        <fullName evidence="5">LuxR family transcriptional regulator</fullName>
    </submittedName>
</protein>
<dbReference type="InterPro" id="IPR036388">
    <property type="entry name" value="WH-like_DNA-bd_sf"/>
</dbReference>
<dbReference type="Gene3D" id="1.10.10.10">
    <property type="entry name" value="Winged helix-like DNA-binding domain superfamily/Winged helix DNA-binding domain"/>
    <property type="match status" value="1"/>
</dbReference>
<dbReference type="SMART" id="SM00421">
    <property type="entry name" value="HTH_LUXR"/>
    <property type="match status" value="1"/>
</dbReference>
<dbReference type="PANTHER" id="PTHR44688">
    <property type="entry name" value="DNA-BINDING TRANSCRIPTIONAL ACTIVATOR DEVR_DOSR"/>
    <property type="match status" value="1"/>
</dbReference>
<dbReference type="AlphaFoldDB" id="A0A2S5DPU3"/>
<evidence type="ECO:0000256" key="1">
    <source>
        <dbReference type="ARBA" id="ARBA00023015"/>
    </source>
</evidence>
<keyword evidence="3" id="KW-0804">Transcription</keyword>
<dbReference type="PANTHER" id="PTHR44688:SF16">
    <property type="entry name" value="DNA-BINDING TRANSCRIPTIONAL ACTIVATOR DEVR_DOSR"/>
    <property type="match status" value="1"/>
</dbReference>
<keyword evidence="1" id="KW-0805">Transcription regulation</keyword>
<keyword evidence="2" id="KW-0238">DNA-binding</keyword>
<dbReference type="SUPFAM" id="SSF46894">
    <property type="entry name" value="C-terminal effector domain of the bipartite response regulators"/>
    <property type="match status" value="1"/>
</dbReference>
<dbReference type="PROSITE" id="PS00622">
    <property type="entry name" value="HTH_LUXR_1"/>
    <property type="match status" value="1"/>
</dbReference>
<feature type="domain" description="HTH luxR-type" evidence="4">
    <location>
        <begin position="208"/>
        <end position="273"/>
    </location>
</feature>
<dbReference type="InterPro" id="IPR000792">
    <property type="entry name" value="Tscrpt_reg_LuxR_C"/>
</dbReference>
<dbReference type="EMBL" id="PQVP01000003">
    <property type="protein sequence ID" value="POZ81106.1"/>
    <property type="molecule type" value="Genomic_DNA"/>
</dbReference>